<dbReference type="EMBL" id="LT671858">
    <property type="protein sequence ID" value="SIM79384.1"/>
    <property type="molecule type" value="Genomic_DNA"/>
</dbReference>
<dbReference type="AlphaFoldDB" id="A0A1N5W2E4"/>
<feature type="transmembrane region" description="Helical" evidence="1">
    <location>
        <begin position="308"/>
        <end position="327"/>
    </location>
</feature>
<name>A0A1N5W2E4_9ARCH</name>
<reference evidence="2 3" key="1">
    <citation type="submission" date="2016-04" db="EMBL/GenBank/DDBJ databases">
        <authorList>
            <person name="Evans L.H."/>
            <person name="Alamgir A."/>
            <person name="Owens N."/>
            <person name="Weber N.D."/>
            <person name="Virtaneva K."/>
            <person name="Barbian K."/>
            <person name="Babar A."/>
            <person name="Rosenke K."/>
        </authorList>
    </citation>
    <scope>NUCLEOTIDE SEQUENCE [LARGE SCALE GENOMIC DNA]</scope>
    <source>
        <strain evidence="3">S5(T) (JCM 30642 \VKM B-2941)</strain>
    </source>
</reference>
<evidence type="ECO:0000313" key="2">
    <source>
        <dbReference type="EMBL" id="SIM79384.1"/>
    </source>
</evidence>
<organism evidence="2 3">
    <name type="scientific">Cuniculiplasma divulgatum</name>
    <dbReference type="NCBI Taxonomy" id="1673428"/>
    <lineage>
        <taxon>Archaea</taxon>
        <taxon>Methanobacteriati</taxon>
        <taxon>Thermoplasmatota</taxon>
        <taxon>Thermoplasmata</taxon>
        <taxon>Thermoplasmatales</taxon>
        <taxon>Cuniculiplasmataceae</taxon>
        <taxon>Cuniculiplasma</taxon>
    </lineage>
</organism>
<evidence type="ECO:0000256" key="1">
    <source>
        <dbReference type="SAM" id="Phobius"/>
    </source>
</evidence>
<feature type="transmembrane region" description="Helical" evidence="1">
    <location>
        <begin position="239"/>
        <end position="261"/>
    </location>
</feature>
<sequence>MFILTASGFFGPFSPGTGIGFYILPPVLILLAITLSMTLPITKRVKWSTYRRPLYVTAVLFENWISVVGLVLILVAPPGVGTESKAIYFLLTIIIFWAATIVLASKRIQSRFIPEMGLFRPDLLYPTGANLARGEIFAGLGLKLMLTITPVSIHNFAWLPVWNWWGLLWAELSMVFLVAVRGMTKLKVVLMGRMIKQKMLGWRGTLLEEGFLYLGFTGLSYGFLNVFMGYIPFTVVYPRFWPGALIMVIAAIILIPVRGYLKHKVDRITMSYRRTLGLMALLYLGVMVLMYGMIVMLMGRFLVVTTTLGLVLGLFLQILGISVIVFGRARSIMNDRKGMLPQMLWVLSHADEQDRQRVMKTRLEIFASMNEKERYVNMKNMYDALMQLPDENQSKMLGTQMMALSYLESEKRGRCMRTMDRITSMGVSQE</sequence>
<evidence type="ECO:0000313" key="3">
    <source>
        <dbReference type="Proteomes" id="UP000195607"/>
    </source>
</evidence>
<feature type="transmembrane region" description="Helical" evidence="1">
    <location>
        <begin position="211"/>
        <end position="233"/>
    </location>
</feature>
<feature type="transmembrane region" description="Helical" evidence="1">
    <location>
        <begin position="86"/>
        <end position="104"/>
    </location>
</feature>
<keyword evidence="1" id="KW-1133">Transmembrane helix</keyword>
<feature type="transmembrane region" description="Helical" evidence="1">
    <location>
        <begin position="140"/>
        <end position="161"/>
    </location>
</feature>
<feature type="transmembrane region" description="Helical" evidence="1">
    <location>
        <begin position="281"/>
        <end position="302"/>
    </location>
</feature>
<feature type="transmembrane region" description="Helical" evidence="1">
    <location>
        <begin position="167"/>
        <end position="190"/>
    </location>
</feature>
<dbReference type="Proteomes" id="UP000195607">
    <property type="component" value="Chromosome I"/>
</dbReference>
<feature type="transmembrane region" description="Helical" evidence="1">
    <location>
        <begin position="20"/>
        <end position="42"/>
    </location>
</feature>
<keyword evidence="1" id="KW-0472">Membrane</keyword>
<accession>A0A1N5W2E4</accession>
<feature type="transmembrane region" description="Helical" evidence="1">
    <location>
        <begin position="54"/>
        <end position="74"/>
    </location>
</feature>
<gene>
    <name evidence="2" type="ORF">CSP5_1629</name>
</gene>
<keyword evidence="1" id="KW-0812">Transmembrane</keyword>
<protein>
    <submittedName>
        <fullName evidence="2">Multipass membrane protein</fullName>
    </submittedName>
</protein>
<proteinExistence type="predicted"/>